<accession>A0A809R1X8</accession>
<dbReference type="Gene3D" id="2.60.40.2470">
    <property type="entry name" value="SoxY domain"/>
    <property type="match status" value="1"/>
</dbReference>
<proteinExistence type="predicted"/>
<dbReference type="PIRSF" id="PIRSF010312">
    <property type="entry name" value="Sulphur_oxidation_SoxY"/>
    <property type="match status" value="1"/>
</dbReference>
<dbReference type="InterPro" id="IPR006311">
    <property type="entry name" value="TAT_signal"/>
</dbReference>
<evidence type="ECO:0000313" key="4">
    <source>
        <dbReference type="Proteomes" id="UP000662914"/>
    </source>
</evidence>
<feature type="domain" description="Ig-like SoxY" evidence="2">
    <location>
        <begin position="59"/>
        <end position="155"/>
    </location>
</feature>
<evidence type="ECO:0000313" key="3">
    <source>
        <dbReference type="EMBL" id="BBO21630.1"/>
    </source>
</evidence>
<dbReference type="InterPro" id="IPR038162">
    <property type="entry name" value="SoxY_sf"/>
</dbReference>
<dbReference type="Proteomes" id="UP000662914">
    <property type="component" value="Chromosome"/>
</dbReference>
<dbReference type="NCBIfam" id="TIGR04488">
    <property type="entry name" value="SoxY_true_GGCGG"/>
    <property type="match status" value="1"/>
</dbReference>
<organism evidence="3 4">
    <name type="scientific">Candidatus Desulfobacillus denitrificans</name>
    <dbReference type="NCBI Taxonomy" id="2608985"/>
    <lineage>
        <taxon>Bacteria</taxon>
        <taxon>Pseudomonadati</taxon>
        <taxon>Pseudomonadota</taxon>
        <taxon>Betaproteobacteria</taxon>
        <taxon>Candidatus Desulfobacillus</taxon>
    </lineage>
</organism>
<dbReference type="KEGG" id="ddz:DSYM_23290"/>
<protein>
    <submittedName>
        <fullName evidence="3">Thiosulfate oxidation carrier protein SoxY</fullName>
    </submittedName>
</protein>
<reference evidence="3" key="1">
    <citation type="journal article" name="DNA Res.">
        <title>The physiological potential of anammox bacteria as revealed by their core genome structure.</title>
        <authorList>
            <person name="Okubo T."/>
            <person name="Toyoda A."/>
            <person name="Fukuhara K."/>
            <person name="Uchiyama I."/>
            <person name="Harigaya Y."/>
            <person name="Kuroiwa M."/>
            <person name="Suzuki T."/>
            <person name="Murakami Y."/>
            <person name="Suwa Y."/>
            <person name="Takami H."/>
        </authorList>
    </citation>
    <scope>NUCLEOTIDE SEQUENCE</scope>
    <source>
        <strain evidence="3">317325-3</strain>
    </source>
</reference>
<evidence type="ECO:0000256" key="1">
    <source>
        <dbReference type="SAM" id="SignalP"/>
    </source>
</evidence>
<name>A0A809R1X8_9PROT</name>
<gene>
    <name evidence="3" type="ORF">DSYM_23290</name>
</gene>
<keyword evidence="1" id="KW-0732">Signal</keyword>
<dbReference type="InterPro" id="IPR016568">
    <property type="entry name" value="Sulphur_oxidation_SoxY"/>
</dbReference>
<evidence type="ECO:0000259" key="2">
    <source>
        <dbReference type="Pfam" id="PF13501"/>
    </source>
</evidence>
<dbReference type="AlphaFoldDB" id="A0A809R1X8"/>
<feature type="chain" id="PRO_5035187841" evidence="1">
    <location>
        <begin position="35"/>
        <end position="157"/>
    </location>
</feature>
<dbReference type="PROSITE" id="PS51318">
    <property type="entry name" value="TAT"/>
    <property type="match status" value="1"/>
</dbReference>
<sequence length="157" mass="15801">MDALRRTLLKGAGATGAIAAAMAAGVLTPSRVLAADYNRAAFEAKDMAGALKNIGAAGAADNSGIVIKAPDIAENGAVVPVDVASNIANTVSLAVLVDKNPLPLSSAFDFANGALPEMSLRLKMGQTSLVEVVAKTADGKYYRAKKEVKVTVGGCGG</sequence>
<dbReference type="InterPro" id="IPR032711">
    <property type="entry name" value="SoxY"/>
</dbReference>
<dbReference type="EMBL" id="AP021857">
    <property type="protein sequence ID" value="BBO21630.1"/>
    <property type="molecule type" value="Genomic_DNA"/>
</dbReference>
<dbReference type="Pfam" id="PF13501">
    <property type="entry name" value="SoxY"/>
    <property type="match status" value="1"/>
</dbReference>
<feature type="signal peptide" evidence="1">
    <location>
        <begin position="1"/>
        <end position="34"/>
    </location>
</feature>